<evidence type="ECO:0000313" key="4">
    <source>
        <dbReference type="Proteomes" id="UP001156870"/>
    </source>
</evidence>
<proteinExistence type="predicted"/>
<dbReference type="Pfam" id="PF05591">
    <property type="entry name" value="T6SS_VipA"/>
    <property type="match status" value="1"/>
</dbReference>
<protein>
    <recommendedName>
        <fullName evidence="2">TssC1 N-terminal domain-containing protein</fullName>
    </recommendedName>
</protein>
<gene>
    <name evidence="3" type="ORF">GCM10007877_17780</name>
</gene>
<comment type="caution">
    <text evidence="3">The sequence shown here is derived from an EMBL/GenBank/DDBJ whole genome shotgun (WGS) entry which is preliminary data.</text>
</comment>
<sequence>MSRATTTASSTFSSGDEQSPTPINTPVLKVAILGDFSGRQNQGLCEPETIATRTIYHLNKDNFDNIFNRMKVRLQLPFMDNTIEFFEFDDLHPDYLYSRVPLFERFIELQKQLLTPSQFDTAAREIQSWAHYEAPKAEAAPNTDNTDAAATASHSSDSLLDTLLGNSQAVQSSLETTEQKISALIKSIVSPYVESQDDPRQDALLDALLAATNESMRKIMHQSDFQSLESSWRAIYFLLRRLESSELVQLHLIDVSKEELLADLEAADGDLENAGIFKRLVSTQTSYGERPFNLVLGDFYVEDTIADIGLMIDLATIAEATQGVFVGGASSKIAGCPTLAGSTDPDDWYYPLSDDFKDGWNALREYDATEHTMLVAPRFLLRLPYGTQTSTIDCFDYEELAQDGTHKYYLWGNGAYAATLLLCENYLAHGPTMSPSQHTTLGNMPLHVFKQYESNHVKPCAEAVLTDTSAKVFRQAGICVMRCPQNQDHVMIPHFISLHEEGILKGPWRA</sequence>
<name>A0AA37T3J4_9GAMM</name>
<feature type="compositionally biased region" description="Low complexity" evidence="1">
    <location>
        <begin position="1"/>
        <end position="14"/>
    </location>
</feature>
<organism evidence="3 4">
    <name type="scientific">Marinibactrum halimedae</name>
    <dbReference type="NCBI Taxonomy" id="1444977"/>
    <lineage>
        <taxon>Bacteria</taxon>
        <taxon>Pseudomonadati</taxon>
        <taxon>Pseudomonadota</taxon>
        <taxon>Gammaproteobacteria</taxon>
        <taxon>Cellvibrionales</taxon>
        <taxon>Cellvibrionaceae</taxon>
        <taxon>Marinibactrum</taxon>
    </lineage>
</organism>
<dbReference type="Proteomes" id="UP001156870">
    <property type="component" value="Unassembled WGS sequence"/>
</dbReference>
<evidence type="ECO:0000256" key="1">
    <source>
        <dbReference type="SAM" id="MobiDB-lite"/>
    </source>
</evidence>
<feature type="region of interest" description="Disordered" evidence="1">
    <location>
        <begin position="1"/>
        <end position="23"/>
    </location>
</feature>
<dbReference type="PANTHER" id="PTHR35565:SF1">
    <property type="entry name" value="TYPE VI SECRETION SYSTEM CONTRACTILE SHEATH LARGE SUBUNIT"/>
    <property type="match status" value="1"/>
</dbReference>
<dbReference type="Pfam" id="PF05943">
    <property type="entry name" value="VipB"/>
    <property type="match status" value="1"/>
</dbReference>
<dbReference type="AlphaFoldDB" id="A0AA37T3J4"/>
<dbReference type="InterPro" id="IPR010269">
    <property type="entry name" value="T6SS_TssC-like"/>
</dbReference>
<dbReference type="EMBL" id="BSPD01000039">
    <property type="protein sequence ID" value="GLS26063.1"/>
    <property type="molecule type" value="Genomic_DNA"/>
</dbReference>
<accession>A0AA37T3J4</accession>
<evidence type="ECO:0000313" key="3">
    <source>
        <dbReference type="EMBL" id="GLS26063.1"/>
    </source>
</evidence>
<dbReference type="PANTHER" id="PTHR35565">
    <property type="entry name" value="CYTOPLASMIC PROTEIN-RELATED"/>
    <property type="match status" value="1"/>
</dbReference>
<reference evidence="3 4" key="1">
    <citation type="journal article" date="2014" name="Int. J. Syst. Evol. Microbiol.">
        <title>Complete genome sequence of Corynebacterium casei LMG S-19264T (=DSM 44701T), isolated from a smear-ripened cheese.</title>
        <authorList>
            <consortium name="US DOE Joint Genome Institute (JGI-PGF)"/>
            <person name="Walter F."/>
            <person name="Albersmeier A."/>
            <person name="Kalinowski J."/>
            <person name="Ruckert C."/>
        </authorList>
    </citation>
    <scope>NUCLEOTIDE SEQUENCE [LARGE SCALE GENOMIC DNA]</scope>
    <source>
        <strain evidence="3 4">NBRC 110095</strain>
    </source>
</reference>
<keyword evidence="4" id="KW-1185">Reference proteome</keyword>
<feature type="domain" description="TssC1 N-terminal" evidence="2">
    <location>
        <begin position="211"/>
        <end position="492"/>
    </location>
</feature>
<dbReference type="InterPro" id="IPR008312">
    <property type="entry name" value="T6SS_TssB1"/>
</dbReference>
<dbReference type="RefSeq" id="WP_232592963.1">
    <property type="nucleotide sequence ID" value="NZ_BSPD01000039.1"/>
</dbReference>
<evidence type="ECO:0000259" key="2">
    <source>
        <dbReference type="Pfam" id="PF05943"/>
    </source>
</evidence>
<dbReference type="InterPro" id="IPR044031">
    <property type="entry name" value="TssC1_N"/>
</dbReference>